<organism evidence="1 2">
    <name type="scientific">Acaulospora morrowiae</name>
    <dbReference type="NCBI Taxonomy" id="94023"/>
    <lineage>
        <taxon>Eukaryota</taxon>
        <taxon>Fungi</taxon>
        <taxon>Fungi incertae sedis</taxon>
        <taxon>Mucoromycota</taxon>
        <taxon>Glomeromycotina</taxon>
        <taxon>Glomeromycetes</taxon>
        <taxon>Diversisporales</taxon>
        <taxon>Acaulosporaceae</taxon>
        <taxon>Acaulospora</taxon>
    </lineage>
</organism>
<evidence type="ECO:0000313" key="2">
    <source>
        <dbReference type="Proteomes" id="UP000789342"/>
    </source>
</evidence>
<comment type="caution">
    <text evidence="1">The sequence shown here is derived from an EMBL/GenBank/DDBJ whole genome shotgun (WGS) entry which is preliminary data.</text>
</comment>
<name>A0A9N9NDS9_9GLOM</name>
<feature type="non-terminal residue" evidence="1">
    <location>
        <position position="63"/>
    </location>
</feature>
<dbReference type="AlphaFoldDB" id="A0A9N9NDS9"/>
<gene>
    <name evidence="1" type="ORF">AMORRO_LOCUS13815</name>
</gene>
<proteinExistence type="predicted"/>
<evidence type="ECO:0000313" key="1">
    <source>
        <dbReference type="EMBL" id="CAG8728223.1"/>
    </source>
</evidence>
<dbReference type="OrthoDB" id="2443408at2759"/>
<protein>
    <submittedName>
        <fullName evidence="1">1125_t:CDS:1</fullName>
    </submittedName>
</protein>
<dbReference type="EMBL" id="CAJVPV010025145">
    <property type="protein sequence ID" value="CAG8728223.1"/>
    <property type="molecule type" value="Genomic_DNA"/>
</dbReference>
<reference evidence="1" key="1">
    <citation type="submission" date="2021-06" db="EMBL/GenBank/DDBJ databases">
        <authorList>
            <person name="Kallberg Y."/>
            <person name="Tangrot J."/>
            <person name="Rosling A."/>
        </authorList>
    </citation>
    <scope>NUCLEOTIDE SEQUENCE</scope>
    <source>
        <strain evidence="1">CL551</strain>
    </source>
</reference>
<sequence length="63" mass="7325">MAYKWENAGFILARALPNIEEWRLFSPINVSKLTEKKIKKSNPNISTYIKSSKEWIVSIPQES</sequence>
<keyword evidence="2" id="KW-1185">Reference proteome</keyword>
<dbReference type="Proteomes" id="UP000789342">
    <property type="component" value="Unassembled WGS sequence"/>
</dbReference>
<accession>A0A9N9NDS9</accession>